<dbReference type="PANTHER" id="PTHR45718:SF4">
    <property type="entry name" value="TRANSCRIPTIONAL ACTIVATOR CUBITUS INTERRUPTUS"/>
    <property type="match status" value="1"/>
</dbReference>
<evidence type="ECO:0000259" key="9">
    <source>
        <dbReference type="PROSITE" id="PS50157"/>
    </source>
</evidence>
<dbReference type="GO" id="GO:0005634">
    <property type="term" value="C:nucleus"/>
    <property type="evidence" value="ECO:0007669"/>
    <property type="project" value="UniProtKB-SubCell"/>
</dbReference>
<dbReference type="GO" id="GO:0000978">
    <property type="term" value="F:RNA polymerase II cis-regulatory region sequence-specific DNA binding"/>
    <property type="evidence" value="ECO:0007669"/>
    <property type="project" value="TreeGrafter"/>
</dbReference>
<dbReference type="Pfam" id="PF00096">
    <property type="entry name" value="zf-C2H2"/>
    <property type="match status" value="2"/>
</dbReference>
<name>A0A7E4W2W4_PANRE</name>
<keyword evidence="2" id="KW-0479">Metal-binding</keyword>
<dbReference type="Proteomes" id="UP000492821">
    <property type="component" value="Unassembled WGS sequence"/>
</dbReference>
<reference evidence="11" key="2">
    <citation type="submission" date="2020-10" db="UniProtKB">
        <authorList>
            <consortium name="WormBaseParasite"/>
        </authorList>
    </citation>
    <scope>IDENTIFICATION</scope>
</reference>
<organism evidence="10 11">
    <name type="scientific">Panagrellus redivivus</name>
    <name type="common">Microworm</name>
    <dbReference type="NCBI Taxonomy" id="6233"/>
    <lineage>
        <taxon>Eukaryota</taxon>
        <taxon>Metazoa</taxon>
        <taxon>Ecdysozoa</taxon>
        <taxon>Nematoda</taxon>
        <taxon>Chromadorea</taxon>
        <taxon>Rhabditida</taxon>
        <taxon>Tylenchina</taxon>
        <taxon>Panagrolaimomorpha</taxon>
        <taxon>Panagrolaimoidea</taxon>
        <taxon>Panagrolaimidae</taxon>
        <taxon>Panagrellus</taxon>
    </lineage>
</organism>
<evidence type="ECO:0000256" key="5">
    <source>
        <dbReference type="ARBA" id="ARBA00022833"/>
    </source>
</evidence>
<keyword evidence="3" id="KW-0677">Repeat</keyword>
<feature type="compositionally biased region" description="Acidic residues" evidence="8">
    <location>
        <begin position="446"/>
        <end position="464"/>
    </location>
</feature>
<dbReference type="GO" id="GO:0008270">
    <property type="term" value="F:zinc ion binding"/>
    <property type="evidence" value="ECO:0007669"/>
    <property type="project" value="UniProtKB-KW"/>
</dbReference>
<keyword evidence="10" id="KW-1185">Reference proteome</keyword>
<feature type="domain" description="C2H2-type" evidence="9">
    <location>
        <begin position="299"/>
        <end position="328"/>
    </location>
</feature>
<evidence type="ECO:0000256" key="8">
    <source>
        <dbReference type="SAM" id="MobiDB-lite"/>
    </source>
</evidence>
<dbReference type="InterPro" id="IPR013087">
    <property type="entry name" value="Znf_C2H2_type"/>
</dbReference>
<dbReference type="InterPro" id="IPR043359">
    <property type="entry name" value="GLI-like"/>
</dbReference>
<dbReference type="Pfam" id="PF23561">
    <property type="entry name" value="zf-C2H2_15"/>
    <property type="match status" value="1"/>
</dbReference>
<proteinExistence type="predicted"/>
<dbReference type="InterPro" id="IPR056436">
    <property type="entry name" value="Znf-C2H2_ZIC1-5/GLI1-3-like"/>
</dbReference>
<dbReference type="Gene3D" id="3.30.160.60">
    <property type="entry name" value="Classic Zinc Finger"/>
    <property type="match status" value="4"/>
</dbReference>
<feature type="domain" description="C2H2-type" evidence="9">
    <location>
        <begin position="329"/>
        <end position="355"/>
    </location>
</feature>
<dbReference type="SMART" id="SM00355">
    <property type="entry name" value="ZnF_C2H2"/>
    <property type="match status" value="5"/>
</dbReference>
<dbReference type="WBParaSite" id="Pan_g6372.t1">
    <property type="protein sequence ID" value="Pan_g6372.t1"/>
    <property type="gene ID" value="Pan_g6372"/>
</dbReference>
<evidence type="ECO:0000313" key="11">
    <source>
        <dbReference type="WBParaSite" id="Pan_g6372.t1"/>
    </source>
</evidence>
<dbReference type="SUPFAM" id="SSF57667">
    <property type="entry name" value="beta-beta-alpha zinc fingers"/>
    <property type="match status" value="3"/>
</dbReference>
<dbReference type="AlphaFoldDB" id="A0A7E4W2W4"/>
<feature type="domain" description="C2H2-type" evidence="9">
    <location>
        <begin position="364"/>
        <end position="389"/>
    </location>
</feature>
<dbReference type="GO" id="GO:0000981">
    <property type="term" value="F:DNA-binding transcription factor activity, RNA polymerase II-specific"/>
    <property type="evidence" value="ECO:0007669"/>
    <property type="project" value="TreeGrafter"/>
</dbReference>
<dbReference type="PROSITE" id="PS50157">
    <property type="entry name" value="ZINC_FINGER_C2H2_2"/>
    <property type="match status" value="4"/>
</dbReference>
<evidence type="ECO:0000256" key="2">
    <source>
        <dbReference type="ARBA" id="ARBA00022723"/>
    </source>
</evidence>
<keyword evidence="5" id="KW-0862">Zinc</keyword>
<dbReference type="PANTHER" id="PTHR45718">
    <property type="entry name" value="TRANSCRIPTIONAL ACTIVATOR CUBITUS INTERRUPTUS"/>
    <property type="match status" value="1"/>
</dbReference>
<dbReference type="PROSITE" id="PS00028">
    <property type="entry name" value="ZINC_FINGER_C2H2_1"/>
    <property type="match status" value="4"/>
</dbReference>
<evidence type="ECO:0000256" key="1">
    <source>
        <dbReference type="ARBA" id="ARBA00004123"/>
    </source>
</evidence>
<feature type="region of interest" description="Disordered" evidence="8">
    <location>
        <begin position="441"/>
        <end position="465"/>
    </location>
</feature>
<sequence length="520" mass="58698">MDPAENAHFDDRNLEEAEHFENPAMDHLFDGLVNRNILEGNQPDVEDYDSDDSFPTLVITDQEGQSSSDAPPPEPIMMVPEVKKTTAPKTFHEMTKGERIVKIGRMVDLKQLETEGQHVRQQVKDDKAVSLPVKPPVSQTTYTTEVVAKIFGDMNHDEPNITGTMTMVNVMAYANLSPELLQGVPVGNPRRSRPVTVVHPYRPSRDGPSRRVTVPRQTDTNAVYDVPIDDDDEPQRCQWDQCYQVLRGTSSLVKHVVEEHVQHAAEWTCKWVPCNRARAFNAQYMLVLHLRRHTGERPHICYYSNCKKRYSRLENLKTHIRTHTGERPYACEFDGCAKAFSNASDRAKHQTRTHSTALKLQKPFMCIVVSCNKTYTDPSSLRKHIKTLHGERCYDLVRIAKVQSNRDGLVYRIYIPERVENAAAVMQLMTEDELISQGILQPVDDTSSDEDEYEESGGEDAVEDEGLHMGFENEAPTPAAKSEAFIDVVNVSPPHDHDSAIEATTSGSEYSIIGANLHHL</sequence>
<evidence type="ECO:0000313" key="10">
    <source>
        <dbReference type="Proteomes" id="UP000492821"/>
    </source>
</evidence>
<keyword evidence="4 7" id="KW-0863">Zinc-finger</keyword>
<feature type="domain" description="C2H2-type" evidence="9">
    <location>
        <begin position="267"/>
        <end position="298"/>
    </location>
</feature>
<evidence type="ECO:0000256" key="7">
    <source>
        <dbReference type="PROSITE-ProRule" id="PRU00042"/>
    </source>
</evidence>
<dbReference type="FunFam" id="3.30.160.60:FF:000125">
    <property type="entry name" value="Putative zinc finger protein 143"/>
    <property type="match status" value="1"/>
</dbReference>
<keyword evidence="6" id="KW-0539">Nucleus</keyword>
<feature type="region of interest" description="Disordered" evidence="8">
    <location>
        <begin position="184"/>
        <end position="213"/>
    </location>
</feature>
<protein>
    <submittedName>
        <fullName evidence="11">C2H2-type domain-containing protein</fullName>
    </submittedName>
</protein>
<comment type="subcellular location">
    <subcellularLocation>
        <location evidence="1">Nucleus</location>
    </subcellularLocation>
</comment>
<reference evidence="10" key="1">
    <citation type="journal article" date="2013" name="Genetics">
        <title>The draft genome and transcriptome of Panagrellus redivivus are shaped by the harsh demands of a free-living lifestyle.</title>
        <authorList>
            <person name="Srinivasan J."/>
            <person name="Dillman A.R."/>
            <person name="Macchietto M.G."/>
            <person name="Heikkinen L."/>
            <person name="Lakso M."/>
            <person name="Fracchia K.M."/>
            <person name="Antoshechkin I."/>
            <person name="Mortazavi A."/>
            <person name="Wong G."/>
            <person name="Sternberg P.W."/>
        </authorList>
    </citation>
    <scope>NUCLEOTIDE SEQUENCE [LARGE SCALE GENOMIC DNA]</scope>
    <source>
        <strain evidence="10">MT8872</strain>
    </source>
</reference>
<accession>A0A7E4W2W4</accession>
<evidence type="ECO:0000256" key="4">
    <source>
        <dbReference type="ARBA" id="ARBA00022771"/>
    </source>
</evidence>
<evidence type="ECO:0000256" key="6">
    <source>
        <dbReference type="ARBA" id="ARBA00023242"/>
    </source>
</evidence>
<dbReference type="InterPro" id="IPR036236">
    <property type="entry name" value="Znf_C2H2_sf"/>
</dbReference>
<evidence type="ECO:0000256" key="3">
    <source>
        <dbReference type="ARBA" id="ARBA00022737"/>
    </source>
</evidence>